<feature type="compositionally biased region" description="Low complexity" evidence="1">
    <location>
        <begin position="1190"/>
        <end position="1239"/>
    </location>
</feature>
<feature type="compositionally biased region" description="Pro residues" evidence="1">
    <location>
        <begin position="1309"/>
        <end position="1324"/>
    </location>
</feature>
<accession>A0A1F5Y0Q1</accession>
<dbReference type="Proteomes" id="UP000178894">
    <property type="component" value="Unassembled WGS sequence"/>
</dbReference>
<gene>
    <name evidence="2" type="ORF">A3G54_04000</name>
</gene>
<organism evidence="2 3">
    <name type="scientific">Candidatus Giovannonibacteria bacterium RIFCSPLOWO2_12_FULL_44_15</name>
    <dbReference type="NCBI Taxonomy" id="1798364"/>
    <lineage>
        <taxon>Bacteria</taxon>
        <taxon>Candidatus Giovannoniibacteriota</taxon>
    </lineage>
</organism>
<evidence type="ECO:0000256" key="1">
    <source>
        <dbReference type="SAM" id="MobiDB-lite"/>
    </source>
</evidence>
<dbReference type="Gene3D" id="2.40.300.10">
    <property type="entry name" value="Head decoration protein D"/>
    <property type="match status" value="1"/>
</dbReference>
<reference evidence="2 3" key="1">
    <citation type="journal article" date="2016" name="Nat. Commun.">
        <title>Thousands of microbial genomes shed light on interconnected biogeochemical processes in an aquifer system.</title>
        <authorList>
            <person name="Anantharaman K."/>
            <person name="Brown C.T."/>
            <person name="Hug L.A."/>
            <person name="Sharon I."/>
            <person name="Castelle C.J."/>
            <person name="Probst A.J."/>
            <person name="Thomas B.C."/>
            <person name="Singh A."/>
            <person name="Wilkins M.J."/>
            <person name="Karaoz U."/>
            <person name="Brodie E.L."/>
            <person name="Williams K.H."/>
            <person name="Hubbard S.S."/>
            <person name="Banfield J.F."/>
        </authorList>
    </citation>
    <scope>NUCLEOTIDE SEQUENCE [LARGE SCALE GENOMIC DNA]</scope>
</reference>
<evidence type="ECO:0000313" key="3">
    <source>
        <dbReference type="Proteomes" id="UP000178894"/>
    </source>
</evidence>
<evidence type="ECO:0000313" key="2">
    <source>
        <dbReference type="EMBL" id="OGF93672.1"/>
    </source>
</evidence>
<dbReference type="STRING" id="1798364.A3G54_04000"/>
<evidence type="ECO:0008006" key="4">
    <source>
        <dbReference type="Google" id="ProtNLM"/>
    </source>
</evidence>
<comment type="caution">
    <text evidence="2">The sequence shown here is derived from an EMBL/GenBank/DDBJ whole genome shotgun (WGS) entry which is preliminary data.</text>
</comment>
<feature type="region of interest" description="Disordered" evidence="1">
    <location>
        <begin position="1263"/>
        <end position="1324"/>
    </location>
</feature>
<dbReference type="EMBL" id="MFIQ01000010">
    <property type="protein sequence ID" value="OGF93672.1"/>
    <property type="molecule type" value="Genomic_DNA"/>
</dbReference>
<proteinExistence type="predicted"/>
<name>A0A1F5Y0Q1_9BACT</name>
<feature type="region of interest" description="Disordered" evidence="1">
    <location>
        <begin position="1189"/>
        <end position="1251"/>
    </location>
</feature>
<feature type="compositionally biased region" description="Polar residues" evidence="1">
    <location>
        <begin position="1281"/>
        <end position="1295"/>
    </location>
</feature>
<protein>
    <recommendedName>
        <fullName evidence="4">Peptidase S74 domain-containing protein</fullName>
    </recommendedName>
</protein>
<sequence>MYFSQGLLAASSTLGYLNVGYIDATSTTATSTFSGGLTVDGNTLVVDWFNNRVGIGTSTPSYTLSVQGPTLLGGSATSTGFIYSQGLIGTSTFLGGLSVSALNVGTTTATSTFASGININGLTFTNLGGGGCSGLGNDGKLTTDTNGGVICAADVSGAGSSYPFTPLVINNQNISATTTLMRFESGLISYGSSTANHLALGSLTSTSTVGVGTTTPWGLLSVEVLNGVTNNDRPAFVVSGNGTGTPSFLVHANGNVGIGTTSPFAKFSVVGNTVLDSNLITFASSSASTLTLDYRAASTSTIPNNLINAFSIATSTTGTPIFSISTANGGRVGIGTTTPSNTLSVINNSAASKLVIGGTGDESQFSNLYLADDGEPTTAGNHVWSFSHRSNVNNLNNFMIWNYNGTSFRNLLNMKENGDVALGGNYNETTGLGSSLYIVSNNLGIGTTTPGSILSVQSVGNFMSGTSTLYSGLTASGFLATSSGVTVSGGSFLQTNNATNTFGGGITISTGGLTNSQITSAQCATWTAAGDLIGSGSACGSSGASYPFTSQTIGGTVHQATSSPMYFSQGLLAASSTLGYLNVGYIDATSTTATSTFSGGLTVDGNTLVVDWFNNRLGIGTTSPSSLLSVHGNALIAGTTTVSGLIATSTAQIAKGLMIGTTTLASGLTLDGSVTSANGIAGIYEIANLNHASGAAFANRMIVGVNNSAAATSEGLFLRMLDNTSGFGNSQLVRAVEIQADRGSNTQGVNTGIISFGRTFGVQGVTSGTAAGFLVPAGVYAENQGTSTGSAFRAYSATSTTADLVSFFQELSAFTGTGLKMNFGKGTGGSFTGNFLDMQVNDASRFLITSGGTTTVGNGVMQAGLQIGRGGLCVDNDGSCEASTTGRISSVTSTLGASDVAENYFSDEALEPGDVVITKKGTTTSYAFVGKSSSPDEPLFGVVSTKPGITLGTNYENASGTTSGKVYPVALSGRIPVKISLENGNIKAGDTLTAASEAGYAMKARPSDRVIGLALEDYTGAAGESNMVTEEIKNITKESTPVISADDGLDYSGGLLQRPPDSDTEEILPGLVIESTPTPAYGSARIMMFVNVGTGSHLDITNYTYFMDRGTTTPFWAIDQQTGEIKTGHFTDFRDADIANVRSIISSSGNWSIDENGKLTADEVHAKKLCLEDVCITKDELQKLLDNANTASAPGGTTDTATTAATPPSDTSSTTPTTSTDTSAPVTSTTESDTTAAAPEPAPTPVDSPADLTVPAETTVIAPPASTSESEAPEPTLPIPSEQSSGTESSILDLTTESEDSGQIGTIPEPTPAPLPEPTPEQQL</sequence>